<dbReference type="Proteomes" id="UP000054304">
    <property type="component" value="Unassembled WGS sequence"/>
</dbReference>
<dbReference type="RefSeq" id="XP_022627415.1">
    <property type="nucleotide sequence ID" value="XM_022773939.1"/>
</dbReference>
<reference evidence="2 3" key="1">
    <citation type="submission" date="2014-12" db="EMBL/GenBank/DDBJ databases">
        <authorList>
            <person name="Neuveglise Cecile"/>
        </authorList>
    </citation>
    <scope>NUCLEOTIDE SEQUENCE [LARGE SCALE GENOMIC DNA]</scope>
    <source>
        <strain evidence="2 3">CBS 12615</strain>
    </source>
</reference>
<evidence type="ECO:0000313" key="3">
    <source>
        <dbReference type="Proteomes" id="UP000054304"/>
    </source>
</evidence>
<dbReference type="EMBL" id="LN736361">
    <property type="protein sequence ID" value="CEP61179.1"/>
    <property type="molecule type" value="Genomic_DNA"/>
</dbReference>
<dbReference type="GO" id="GO:0008047">
    <property type="term" value="F:enzyme activator activity"/>
    <property type="evidence" value="ECO:0007669"/>
    <property type="project" value="EnsemblFungi"/>
</dbReference>
<feature type="transmembrane region" description="Helical" evidence="1">
    <location>
        <begin position="61"/>
        <end position="83"/>
    </location>
</feature>
<organism evidence="2 3">
    <name type="scientific">Lachancea lanzarotensis</name>
    <dbReference type="NCBI Taxonomy" id="1245769"/>
    <lineage>
        <taxon>Eukaryota</taxon>
        <taxon>Fungi</taxon>
        <taxon>Dikarya</taxon>
        <taxon>Ascomycota</taxon>
        <taxon>Saccharomycotina</taxon>
        <taxon>Saccharomycetes</taxon>
        <taxon>Saccharomycetales</taxon>
        <taxon>Saccharomycetaceae</taxon>
        <taxon>Lachancea</taxon>
    </lineage>
</organism>
<evidence type="ECO:0000256" key="1">
    <source>
        <dbReference type="SAM" id="Phobius"/>
    </source>
</evidence>
<dbReference type="GO" id="GO:0016020">
    <property type="term" value="C:membrane"/>
    <property type="evidence" value="ECO:0007669"/>
    <property type="project" value="GOC"/>
</dbReference>
<keyword evidence="3" id="KW-1185">Reference proteome</keyword>
<keyword evidence="1" id="KW-0472">Membrane</keyword>
<evidence type="ECO:0000313" key="2">
    <source>
        <dbReference type="EMBL" id="CEP61179.1"/>
    </source>
</evidence>
<sequence length="84" mass="9826">MSSQDFIKAQKLSHGTFVYRPTDEELSTGSLWEKLSNFGENLYWMYYIHLPYYLMTSGDAFGLHSFFLAMFTLGLFGLVKYIFL</sequence>
<dbReference type="GO" id="GO:0006666">
    <property type="term" value="P:3-keto-sphinganine metabolic process"/>
    <property type="evidence" value="ECO:0007669"/>
    <property type="project" value="EnsemblFungi"/>
</dbReference>
<dbReference type="AlphaFoldDB" id="A0A0C7N3I4"/>
<dbReference type="GeneID" id="34684594"/>
<protein>
    <submittedName>
        <fullName evidence="2">LALA0S02e08482g1_1</fullName>
    </submittedName>
</protein>
<keyword evidence="1" id="KW-0812">Transmembrane</keyword>
<gene>
    <name evidence="2" type="ORF">LALA0_S02e08482g</name>
</gene>
<accession>A0A0C7N3I4</accession>
<keyword evidence="1" id="KW-1133">Transmembrane helix</keyword>
<proteinExistence type="predicted"/>
<dbReference type="HOGENOM" id="CLU_176405_0_0_1"/>
<dbReference type="GO" id="GO:0017059">
    <property type="term" value="C:serine palmitoyltransferase complex"/>
    <property type="evidence" value="ECO:0007669"/>
    <property type="project" value="EnsemblFungi"/>
</dbReference>
<dbReference type="GO" id="GO:0090154">
    <property type="term" value="P:positive regulation of sphingolipid biosynthetic process"/>
    <property type="evidence" value="ECO:0007669"/>
    <property type="project" value="EnsemblFungi"/>
</dbReference>
<name>A0A0C7N3I4_9SACH</name>
<dbReference type="STRING" id="1245769.A0A0C7N3I4"/>
<dbReference type="OrthoDB" id="4065448at2759"/>